<dbReference type="Proteomes" id="UP000661077">
    <property type="component" value="Unassembled WGS sequence"/>
</dbReference>
<dbReference type="InterPro" id="IPR001387">
    <property type="entry name" value="Cro/C1-type_HTH"/>
</dbReference>
<dbReference type="SUPFAM" id="SSF47413">
    <property type="entry name" value="lambda repressor-like DNA-binding domains"/>
    <property type="match status" value="1"/>
</dbReference>
<dbReference type="RefSeq" id="WP_203169409.1">
    <property type="nucleotide sequence ID" value="NZ_JAEVLS010000005.1"/>
</dbReference>
<evidence type="ECO:0000313" key="1">
    <source>
        <dbReference type="EMBL" id="MBM0107293.1"/>
    </source>
</evidence>
<proteinExistence type="predicted"/>
<keyword evidence="2" id="KW-1185">Reference proteome</keyword>
<organism evidence="1 2">
    <name type="scientific">Steroidobacter gossypii</name>
    <dbReference type="NCBI Taxonomy" id="2805490"/>
    <lineage>
        <taxon>Bacteria</taxon>
        <taxon>Pseudomonadati</taxon>
        <taxon>Pseudomonadota</taxon>
        <taxon>Gammaproteobacteria</taxon>
        <taxon>Steroidobacterales</taxon>
        <taxon>Steroidobacteraceae</taxon>
        <taxon>Steroidobacter</taxon>
    </lineage>
</organism>
<dbReference type="EMBL" id="JAEVLS010000005">
    <property type="protein sequence ID" value="MBM0107293.1"/>
    <property type="molecule type" value="Genomic_DNA"/>
</dbReference>
<protein>
    <submittedName>
        <fullName evidence="1">Helix-turn-helix transcriptional regulator</fullName>
    </submittedName>
</protein>
<reference evidence="1 2" key="1">
    <citation type="journal article" date="2021" name="Int. J. Syst. Evol. Microbiol.">
        <title>Steroidobacter gossypii sp. nov., isolated from soil of cotton cropping field.</title>
        <authorList>
            <person name="Huang R."/>
            <person name="Yang S."/>
            <person name="Zhen C."/>
            <person name="Liu W."/>
        </authorList>
    </citation>
    <scope>NUCLEOTIDE SEQUENCE [LARGE SCALE GENOMIC DNA]</scope>
    <source>
        <strain evidence="1 2">S1-65</strain>
    </source>
</reference>
<dbReference type="InterPro" id="IPR010982">
    <property type="entry name" value="Lambda_DNA-bd_dom_sf"/>
</dbReference>
<gene>
    <name evidence="1" type="ORF">JM946_21355</name>
</gene>
<name>A0ABS1X243_9GAMM</name>
<sequence>MPSTPQALQTLPPAAAQALRALGENLAIARVRRRESQRVWAKRLGISVPTLIRMERGDAGVSAGIYVTALWLMGRVNALPAIAAPAEDKGALESDVRGALKRRAVRSAASVEARLARGASKSGKQVRS</sequence>
<dbReference type="CDD" id="cd00093">
    <property type="entry name" value="HTH_XRE"/>
    <property type="match status" value="1"/>
</dbReference>
<evidence type="ECO:0000313" key="2">
    <source>
        <dbReference type="Proteomes" id="UP000661077"/>
    </source>
</evidence>
<accession>A0ABS1X243</accession>
<dbReference type="Gene3D" id="1.10.260.40">
    <property type="entry name" value="lambda repressor-like DNA-binding domains"/>
    <property type="match status" value="1"/>
</dbReference>
<comment type="caution">
    <text evidence="1">The sequence shown here is derived from an EMBL/GenBank/DDBJ whole genome shotgun (WGS) entry which is preliminary data.</text>
</comment>